<keyword evidence="1" id="KW-0175">Coiled coil</keyword>
<feature type="coiled-coil region" evidence="1">
    <location>
        <begin position="241"/>
        <end position="303"/>
    </location>
</feature>
<evidence type="ECO:0000259" key="3">
    <source>
        <dbReference type="Pfam" id="PF02463"/>
    </source>
</evidence>
<name>A0A1F5NBQ9_9BACT</name>
<feature type="compositionally biased region" description="Basic and acidic residues" evidence="2">
    <location>
        <begin position="595"/>
        <end position="609"/>
    </location>
</feature>
<evidence type="ECO:0000313" key="5">
    <source>
        <dbReference type="Proteomes" id="UP000176547"/>
    </source>
</evidence>
<dbReference type="InterPro" id="IPR003395">
    <property type="entry name" value="RecF/RecN/SMC_N"/>
</dbReference>
<dbReference type="SUPFAM" id="SSF52540">
    <property type="entry name" value="P-loop containing nucleoside triphosphate hydrolases"/>
    <property type="match status" value="1"/>
</dbReference>
<evidence type="ECO:0000313" key="4">
    <source>
        <dbReference type="EMBL" id="OGE75065.1"/>
    </source>
</evidence>
<evidence type="ECO:0000256" key="1">
    <source>
        <dbReference type="SAM" id="Coils"/>
    </source>
</evidence>
<proteinExistence type="predicted"/>
<comment type="caution">
    <text evidence="4">The sequence shown here is derived from an EMBL/GenBank/DDBJ whole genome shotgun (WGS) entry which is preliminary data.</text>
</comment>
<feature type="region of interest" description="Disordered" evidence="2">
    <location>
        <begin position="580"/>
        <end position="621"/>
    </location>
</feature>
<organism evidence="4 5">
    <name type="scientific">Candidatus Doudnabacteria bacterium RIFCSPHIGHO2_01_52_17</name>
    <dbReference type="NCBI Taxonomy" id="1817820"/>
    <lineage>
        <taxon>Bacteria</taxon>
        <taxon>Candidatus Doudnaibacteriota</taxon>
    </lineage>
</organism>
<gene>
    <name evidence="4" type="ORF">A3K06_01595</name>
</gene>
<dbReference type="EMBL" id="MFEG01000036">
    <property type="protein sequence ID" value="OGE75065.1"/>
    <property type="molecule type" value="Genomic_DNA"/>
</dbReference>
<reference evidence="4 5" key="1">
    <citation type="journal article" date="2016" name="Nat. Commun.">
        <title>Thousands of microbial genomes shed light on interconnected biogeochemical processes in an aquifer system.</title>
        <authorList>
            <person name="Anantharaman K."/>
            <person name="Brown C.T."/>
            <person name="Hug L.A."/>
            <person name="Sharon I."/>
            <person name="Castelle C.J."/>
            <person name="Probst A.J."/>
            <person name="Thomas B.C."/>
            <person name="Singh A."/>
            <person name="Wilkins M.J."/>
            <person name="Karaoz U."/>
            <person name="Brodie E.L."/>
            <person name="Williams K.H."/>
            <person name="Hubbard S.S."/>
            <person name="Banfield J.F."/>
        </authorList>
    </citation>
    <scope>NUCLEOTIDE SEQUENCE [LARGE SCALE GENOMIC DNA]</scope>
</reference>
<evidence type="ECO:0000256" key="2">
    <source>
        <dbReference type="SAM" id="MobiDB-lite"/>
    </source>
</evidence>
<protein>
    <recommendedName>
        <fullName evidence="3">RecF/RecN/SMC N-terminal domain-containing protein</fullName>
    </recommendedName>
</protein>
<feature type="coiled-coil region" evidence="1">
    <location>
        <begin position="383"/>
        <end position="417"/>
    </location>
</feature>
<feature type="domain" description="RecF/RecN/SMC N-terminal" evidence="3">
    <location>
        <begin position="2"/>
        <end position="730"/>
    </location>
</feature>
<dbReference type="Gene3D" id="3.40.50.300">
    <property type="entry name" value="P-loop containing nucleotide triphosphate hydrolases"/>
    <property type="match status" value="2"/>
</dbReference>
<dbReference type="Pfam" id="PF02463">
    <property type="entry name" value="SMC_N"/>
    <property type="match status" value="1"/>
</dbReference>
<dbReference type="Proteomes" id="UP000176547">
    <property type="component" value="Unassembled WGS sequence"/>
</dbReference>
<dbReference type="InterPro" id="IPR027417">
    <property type="entry name" value="P-loop_NTPase"/>
</dbReference>
<dbReference type="PANTHER" id="PTHR43977">
    <property type="entry name" value="STRUCTURAL MAINTENANCE OF CHROMOSOMES PROTEIN 3"/>
    <property type="match status" value="1"/>
</dbReference>
<dbReference type="AlphaFoldDB" id="A0A1F5NBQ9"/>
<accession>A0A1F5NBQ9</accession>
<sequence length="747" mass="83646">MFLKKLEIFGFKSFAKKTALEFEPGIISVVGPNGSGKSNIADSLRWVFGEQSMKLLRGKKSEDVIFAGSDQKARLGTAEVGVHFDNHDHRIPLDYDEVVIARRLYRDGNSEYLINGNQVRLLDIQELLNNSGFGTTSYHVIGQGTIDQLILGGPAAVKDLLEEASGVRPYYVKRDRAQRRLERTGVNLEQVQALVSEIEPRLRSLRRQTKRLEERSSIERELREGQIVYYGHILRLLSGQQQELAGKVKIFDKQIEDLNREIGILSAAIEQEEKDMQGGSKTVKKLRTDLDVLHKQKLQLQERQATIRGQLKVAAPKGSALGQFWPDIKTKFRAAYERFTKLLGSFNEKEAGEVGKMMEEIASLIGRAEGEESVPQDGLLREEENLSRDLEKLFMDIQKLESDLRGYTEKEEKGKEQLFVKERLLRTKQETLLRTNEQKNFLAVEQARVTTRRESIEEEATAELGRDFNSLLDRSKGVALPANLQEKIAGLKKQLAMIGGVDDMIVAEYRETEERYQYLTNQSADLQKGVADLNKIIAELDEIIKKEFSEAFQKISEKFGEYFRVLFNGGRATMTLLRERPTPRLSSPLPTVGRHSGEELPARSAGGKEGEEDEEELESKALSGKAEVVGIEIRATPPGKKLAGIAALSGGERALTSIALLSALLATFPSPFVVLDEVDAALDEANSIRFGKILGTLAHKTQFITITHNRETMRQSHTLYGVTMGDDGVSKVLSLKLEQAAVYSIKN</sequence>